<protein>
    <submittedName>
        <fullName evidence="2">Uncharacterized protein</fullName>
    </submittedName>
</protein>
<name>A0A9E6ZQH0_9FLAO</name>
<gene>
    <name evidence="2" type="ORF">MQE35_14350</name>
</gene>
<sequence length="207" mass="23806">MLGIEIFIVGLIALYYARVRYIKKMNDIQHEAQQQESYNQLEKELRDKINKALEKFERDLEKKAEKYQAGEQLENQPGLTESLTQKGERNDIPTHLPGRDNKRGAEYDLGLNDSLTQSLIEEIKNSLIEYIDSKLPPEKIHQEVDRQKEKLILGNEDKGSKMPDPKILDDMKNSQVKRKRANSSATPDKANNKRSGISISSVRLKKT</sequence>
<feature type="region of interest" description="Disordered" evidence="1">
    <location>
        <begin position="66"/>
        <end position="105"/>
    </location>
</feature>
<feature type="region of interest" description="Disordered" evidence="1">
    <location>
        <begin position="139"/>
        <end position="207"/>
    </location>
</feature>
<organism evidence="2 3">
    <name type="scientific">Abyssalbus ytuae</name>
    <dbReference type="NCBI Taxonomy" id="2926907"/>
    <lineage>
        <taxon>Bacteria</taxon>
        <taxon>Pseudomonadati</taxon>
        <taxon>Bacteroidota</taxon>
        <taxon>Flavobacteriia</taxon>
        <taxon>Flavobacteriales</taxon>
        <taxon>Flavobacteriaceae</taxon>
        <taxon>Abyssalbus</taxon>
    </lineage>
</organism>
<feature type="compositionally biased region" description="Polar residues" evidence="1">
    <location>
        <begin position="73"/>
        <end position="85"/>
    </location>
</feature>
<accession>A0A9E6ZQH0</accession>
<dbReference type="RefSeq" id="WP_255842158.1">
    <property type="nucleotide sequence ID" value="NZ_CP094358.1"/>
</dbReference>
<feature type="compositionally biased region" description="Basic and acidic residues" evidence="1">
    <location>
        <begin position="139"/>
        <end position="172"/>
    </location>
</feature>
<evidence type="ECO:0000313" key="2">
    <source>
        <dbReference type="EMBL" id="UOB16908.1"/>
    </source>
</evidence>
<proteinExistence type="predicted"/>
<keyword evidence="3" id="KW-1185">Reference proteome</keyword>
<feature type="compositionally biased region" description="Basic and acidic residues" evidence="1">
    <location>
        <begin position="86"/>
        <end position="105"/>
    </location>
</feature>
<dbReference type="EMBL" id="CP094358">
    <property type="protein sequence ID" value="UOB16908.1"/>
    <property type="molecule type" value="Genomic_DNA"/>
</dbReference>
<evidence type="ECO:0000313" key="3">
    <source>
        <dbReference type="Proteomes" id="UP000831290"/>
    </source>
</evidence>
<dbReference type="Proteomes" id="UP000831290">
    <property type="component" value="Chromosome"/>
</dbReference>
<dbReference type="AlphaFoldDB" id="A0A9E6ZQH0"/>
<evidence type="ECO:0000256" key="1">
    <source>
        <dbReference type="SAM" id="MobiDB-lite"/>
    </source>
</evidence>
<reference evidence="2" key="1">
    <citation type="submission" date="2022-03" db="EMBL/GenBank/DDBJ databases">
        <title>Description of Abyssus ytuae gen. nov., sp. nov., a novel member of the family Flavobacteriaceae isolated from the sediment of Mariana Trench.</title>
        <authorList>
            <person name="Zhang J."/>
            <person name="Xu X."/>
        </authorList>
    </citation>
    <scope>NUCLEOTIDE SEQUENCE</scope>
    <source>
        <strain evidence="2">MT3330</strain>
    </source>
</reference>
<dbReference type="KEGG" id="fbm:MQE35_14350"/>